<dbReference type="PROSITE" id="PS51910">
    <property type="entry name" value="GH18_2"/>
    <property type="match status" value="1"/>
</dbReference>
<evidence type="ECO:0000256" key="6">
    <source>
        <dbReference type="ARBA" id="ARBA00022669"/>
    </source>
</evidence>
<dbReference type="EC" id="3.2.1.14" evidence="4"/>
<evidence type="ECO:0000256" key="1">
    <source>
        <dbReference type="ARBA" id="ARBA00000822"/>
    </source>
</evidence>
<keyword evidence="8" id="KW-0146">Chitin degradation</keyword>
<keyword evidence="7 12" id="KW-0378">Hydrolase</keyword>
<dbReference type="InterPro" id="IPR011583">
    <property type="entry name" value="Chitinase_II/V-like_cat"/>
</dbReference>
<dbReference type="Gene3D" id="3.10.50.10">
    <property type="match status" value="1"/>
</dbReference>
<name>A0A8H5NPD3_9HYPO</name>
<dbReference type="SMART" id="SM00636">
    <property type="entry name" value="Glyco_18"/>
    <property type="match status" value="1"/>
</dbReference>
<dbReference type="Proteomes" id="UP000544095">
    <property type="component" value="Unassembled WGS sequence"/>
</dbReference>
<evidence type="ECO:0000256" key="9">
    <source>
        <dbReference type="ARBA" id="ARBA00023277"/>
    </source>
</evidence>
<dbReference type="SUPFAM" id="SSF51445">
    <property type="entry name" value="(Trans)glycosidases"/>
    <property type="match status" value="1"/>
</dbReference>
<dbReference type="InterPro" id="IPR050314">
    <property type="entry name" value="Glycosyl_Hydrlase_18"/>
</dbReference>
<proteinExistence type="inferred from homology"/>
<dbReference type="CDD" id="cd00035">
    <property type="entry name" value="ChtBD1"/>
    <property type="match status" value="1"/>
</dbReference>
<evidence type="ECO:0000256" key="4">
    <source>
        <dbReference type="ARBA" id="ARBA00012729"/>
    </source>
</evidence>
<comment type="catalytic activity">
    <reaction evidence="1">
        <text>Random endo-hydrolysis of N-acetyl-beta-D-glucosaminide (1-&gt;4)-beta-linkages in chitin and chitodextrins.</text>
        <dbReference type="EC" id="3.2.1.14"/>
    </reaction>
</comment>
<dbReference type="PANTHER" id="PTHR11177:SF333">
    <property type="entry name" value="CHITINASE"/>
    <property type="match status" value="1"/>
</dbReference>
<keyword evidence="13" id="KW-0732">Signal</keyword>
<evidence type="ECO:0000256" key="3">
    <source>
        <dbReference type="ARBA" id="ARBA00008682"/>
    </source>
</evidence>
<evidence type="ECO:0000256" key="7">
    <source>
        <dbReference type="ARBA" id="ARBA00022801"/>
    </source>
</evidence>
<dbReference type="PROSITE" id="PS01095">
    <property type="entry name" value="GH18_1"/>
    <property type="match status" value="1"/>
</dbReference>
<evidence type="ECO:0000259" key="14">
    <source>
        <dbReference type="PROSITE" id="PS51910"/>
    </source>
</evidence>
<dbReference type="Gene3D" id="3.30.60.10">
    <property type="entry name" value="Endochitinase-like"/>
    <property type="match status" value="1"/>
</dbReference>
<feature type="chain" id="PRO_5034271909" description="chitinase" evidence="13">
    <location>
        <begin position="21"/>
        <end position="521"/>
    </location>
</feature>
<dbReference type="InterPro" id="IPR029070">
    <property type="entry name" value="Chitinase_insertion_sf"/>
</dbReference>
<evidence type="ECO:0000256" key="5">
    <source>
        <dbReference type="ARBA" id="ARBA00022525"/>
    </source>
</evidence>
<feature type="signal peptide" evidence="13">
    <location>
        <begin position="1"/>
        <end position="20"/>
    </location>
</feature>
<dbReference type="EMBL" id="JAAOAR010000770">
    <property type="protein sequence ID" value="KAF5573922.1"/>
    <property type="molecule type" value="Genomic_DNA"/>
</dbReference>
<comment type="subcellular location">
    <subcellularLocation>
        <location evidence="2">Secreted</location>
    </subcellularLocation>
</comment>
<protein>
    <recommendedName>
        <fullName evidence="4">chitinase</fullName>
        <ecNumber evidence="4">3.2.1.14</ecNumber>
    </recommendedName>
</protein>
<dbReference type="InterPro" id="IPR036861">
    <property type="entry name" value="Endochitinase-like_sf"/>
</dbReference>
<keyword evidence="6" id="KW-0147">Chitin-binding</keyword>
<dbReference type="GO" id="GO:0000272">
    <property type="term" value="P:polysaccharide catabolic process"/>
    <property type="evidence" value="ECO:0007669"/>
    <property type="project" value="UniProtKB-KW"/>
</dbReference>
<dbReference type="PROSITE" id="PS00026">
    <property type="entry name" value="CHIT_BIND_I_1"/>
    <property type="match status" value="1"/>
</dbReference>
<gene>
    <name evidence="15" type="ORF">FPANT_12070</name>
</gene>
<evidence type="ECO:0000256" key="8">
    <source>
        <dbReference type="ARBA" id="ARBA00023024"/>
    </source>
</evidence>
<dbReference type="InterPro" id="IPR018371">
    <property type="entry name" value="Chitin-binding_1_CS"/>
</dbReference>
<evidence type="ECO:0000256" key="11">
    <source>
        <dbReference type="ARBA" id="ARBA00023326"/>
    </source>
</evidence>
<dbReference type="GO" id="GO:0006032">
    <property type="term" value="P:chitin catabolic process"/>
    <property type="evidence" value="ECO:0007669"/>
    <property type="project" value="UniProtKB-KW"/>
</dbReference>
<dbReference type="GO" id="GO:0005576">
    <property type="term" value="C:extracellular region"/>
    <property type="evidence" value="ECO:0007669"/>
    <property type="project" value="UniProtKB-SubCell"/>
</dbReference>
<dbReference type="InterPro" id="IPR017853">
    <property type="entry name" value="GH"/>
</dbReference>
<comment type="similarity">
    <text evidence="3">Belongs to the glycosyl hydrolase 18 family. Chitinase class V subfamily.</text>
</comment>
<dbReference type="Pfam" id="PF00704">
    <property type="entry name" value="Glyco_hydro_18"/>
    <property type="match status" value="1"/>
</dbReference>
<keyword evidence="16" id="KW-1185">Reference proteome</keyword>
<reference evidence="15 16" key="1">
    <citation type="submission" date="2020-05" db="EMBL/GenBank/DDBJ databases">
        <title>Identification and distribution of gene clusters putatively required for synthesis of sphingolipid metabolism inhibitors in phylogenetically diverse species of the filamentous fungus Fusarium.</title>
        <authorList>
            <person name="Kim H.-S."/>
            <person name="Busman M."/>
            <person name="Brown D.W."/>
            <person name="Divon H."/>
            <person name="Uhlig S."/>
            <person name="Proctor R.H."/>
        </authorList>
    </citation>
    <scope>NUCLEOTIDE SEQUENCE [LARGE SCALE GENOMIC DNA]</scope>
    <source>
        <strain evidence="15 16">NRRL 25211</strain>
    </source>
</reference>
<feature type="domain" description="GH18" evidence="14">
    <location>
        <begin position="147"/>
        <end position="495"/>
    </location>
</feature>
<organism evidence="15 16">
    <name type="scientific">Fusarium pseudoanthophilum</name>
    <dbReference type="NCBI Taxonomy" id="48495"/>
    <lineage>
        <taxon>Eukaryota</taxon>
        <taxon>Fungi</taxon>
        <taxon>Dikarya</taxon>
        <taxon>Ascomycota</taxon>
        <taxon>Pezizomycotina</taxon>
        <taxon>Sordariomycetes</taxon>
        <taxon>Hypocreomycetidae</taxon>
        <taxon>Hypocreales</taxon>
        <taxon>Nectriaceae</taxon>
        <taxon>Fusarium</taxon>
        <taxon>Fusarium fujikuroi species complex</taxon>
    </lineage>
</organism>
<evidence type="ECO:0000256" key="13">
    <source>
        <dbReference type="SAM" id="SignalP"/>
    </source>
</evidence>
<sequence length="521" mass="58131">MLFSHRFAALWLLGTSVAEGLDLNTFSGQAQVLGRQREMILNQHQSDDGTVQPMRMMAKPDADDSDGKCTKTKGCKLGCCGPLLGTRKGYKSECDPGGWGLKYSNFTTCPLNVCCSDYGFCGTLSSYCKGKTVASPKCDKAKHSSDKRTIGYYEGWNYQRPCGNMEPEAIPLGYYTHINFAFALVNPDTYRLDPMDKGTASRYGRVSALKEKQQDLEVWIAIGGWAMNDPGKYRTVFSDLAKSEKKQDTFFDSLITFLQRYDFDGVDLDWEYPVAEDRGGVEEDFENYVNLLARLRKRLNASGRKYGLTLTLGFDIVNMEKYLDWFNIMTYDIHGVWDENIESLGPYAHAHTNLTEIQQGLELLWRNNINPERVVMGLGFYGRSFTMKSSNCLEAGCEFSSGAKGGECTGTKGVLSASEINKIIKNGGKMKLDKEAAVQIVTWDSNQWVSWDDAKTLKMKLDYANERCLGGTMVWAIDLDDGTLIEALGKGINRKKAQVSRPQTDVTCFGSGGLGKMKDEL</sequence>
<dbReference type="InterPro" id="IPR001002">
    <property type="entry name" value="Chitin-bd_1"/>
</dbReference>
<evidence type="ECO:0000256" key="10">
    <source>
        <dbReference type="ARBA" id="ARBA00023295"/>
    </source>
</evidence>
<dbReference type="GO" id="GO:0008061">
    <property type="term" value="F:chitin binding"/>
    <property type="evidence" value="ECO:0007669"/>
    <property type="project" value="UniProtKB-KW"/>
</dbReference>
<comment type="caution">
    <text evidence="15">The sequence shown here is derived from an EMBL/GenBank/DDBJ whole genome shotgun (WGS) entry which is preliminary data.</text>
</comment>
<dbReference type="GO" id="GO:0008843">
    <property type="term" value="F:endochitinase activity"/>
    <property type="evidence" value="ECO:0007669"/>
    <property type="project" value="UniProtKB-EC"/>
</dbReference>
<dbReference type="InterPro" id="IPR001579">
    <property type="entry name" value="Glyco_hydro_18_chit_AS"/>
</dbReference>
<dbReference type="SUPFAM" id="SSF57016">
    <property type="entry name" value="Plant lectins/antimicrobial peptides"/>
    <property type="match status" value="1"/>
</dbReference>
<keyword evidence="10 12" id="KW-0326">Glycosidase</keyword>
<dbReference type="AlphaFoldDB" id="A0A8H5NPD3"/>
<dbReference type="PANTHER" id="PTHR11177">
    <property type="entry name" value="CHITINASE"/>
    <property type="match status" value="1"/>
</dbReference>
<accession>A0A8H5NPD3</accession>
<dbReference type="Gene3D" id="3.20.20.80">
    <property type="entry name" value="Glycosidases"/>
    <property type="match status" value="1"/>
</dbReference>
<evidence type="ECO:0000313" key="16">
    <source>
        <dbReference type="Proteomes" id="UP000544095"/>
    </source>
</evidence>
<dbReference type="InterPro" id="IPR001223">
    <property type="entry name" value="Glyco_hydro18_cat"/>
</dbReference>
<dbReference type="SUPFAM" id="SSF54556">
    <property type="entry name" value="Chitinase insertion domain"/>
    <property type="match status" value="1"/>
</dbReference>
<keyword evidence="11" id="KW-0624">Polysaccharide degradation</keyword>
<keyword evidence="9" id="KW-0119">Carbohydrate metabolism</keyword>
<dbReference type="Pfam" id="PF00187">
    <property type="entry name" value="Chitin_bind_1"/>
    <property type="match status" value="1"/>
</dbReference>
<keyword evidence="5" id="KW-0964">Secreted</keyword>
<evidence type="ECO:0000256" key="12">
    <source>
        <dbReference type="RuleBase" id="RU000489"/>
    </source>
</evidence>
<evidence type="ECO:0000256" key="2">
    <source>
        <dbReference type="ARBA" id="ARBA00004613"/>
    </source>
</evidence>
<evidence type="ECO:0000313" key="15">
    <source>
        <dbReference type="EMBL" id="KAF5573922.1"/>
    </source>
</evidence>